<evidence type="ECO:0000313" key="1">
    <source>
        <dbReference type="EMBL" id="STO40096.1"/>
    </source>
</evidence>
<evidence type="ECO:0000313" key="2">
    <source>
        <dbReference type="Proteomes" id="UP000254460"/>
    </source>
</evidence>
<protein>
    <recommendedName>
        <fullName evidence="3">Phage tail protein</fullName>
    </recommendedName>
</protein>
<accession>A0A0M1U5B3</accession>
<dbReference type="RefSeq" id="WP_001113004.1">
    <property type="nucleotide sequence ID" value="NZ_CABEFB020000006.1"/>
</dbReference>
<proteinExistence type="predicted"/>
<dbReference type="AlphaFoldDB" id="A0A0M1U5B3"/>
<dbReference type="Proteomes" id="UP000254460">
    <property type="component" value="Unassembled WGS sequence"/>
</dbReference>
<reference evidence="1 2" key="1">
    <citation type="submission" date="2018-06" db="EMBL/GenBank/DDBJ databases">
        <authorList>
            <consortium name="Pathogen Informatics"/>
            <person name="Doyle S."/>
        </authorList>
    </citation>
    <scope>NUCLEOTIDE SEQUENCE [LARGE SCALE GENOMIC DNA]</scope>
    <source>
        <strain evidence="1 2">NCTC9706</strain>
    </source>
</reference>
<dbReference type="InterPro" id="IPR006521">
    <property type="entry name" value="Tail_protein_I"/>
</dbReference>
<evidence type="ECO:0008006" key="3">
    <source>
        <dbReference type="Google" id="ProtNLM"/>
    </source>
</evidence>
<sequence>MPDKSPDIKLPSWLNRGDVLRLKNTFIRFWGKVHDWVTWPLSQTDPLTCAESILNLTAWQYDIARFDGEPLTLYRKRVKYAFINAQDAGSVAGFRAIFERLGIGYVEIQERQPGTDWDVVLLRLTDNQISENTTLLNQIIRQYGRTCRRYHLQIITSTDCVIGHGYWHGSYHYFYAPEMKNDPERYHFSI</sequence>
<organism evidence="1 2">
    <name type="scientific">Escherichia coli</name>
    <dbReference type="NCBI Taxonomy" id="562"/>
    <lineage>
        <taxon>Bacteria</taxon>
        <taxon>Pseudomonadati</taxon>
        <taxon>Pseudomonadota</taxon>
        <taxon>Gammaproteobacteria</taxon>
        <taxon>Enterobacterales</taxon>
        <taxon>Enterobacteriaceae</taxon>
        <taxon>Escherichia</taxon>
    </lineage>
</organism>
<dbReference type="Pfam" id="PF09684">
    <property type="entry name" value="Tail_P2_I"/>
    <property type="match status" value="1"/>
</dbReference>
<name>A0A0M1U5B3_ECOLX</name>
<gene>
    <name evidence="1" type="ORF">NCTC9706_04383</name>
</gene>
<dbReference type="EMBL" id="UGGJ01000005">
    <property type="protein sequence ID" value="STO40096.1"/>
    <property type="molecule type" value="Genomic_DNA"/>
</dbReference>